<dbReference type="GO" id="GO:0051537">
    <property type="term" value="F:2 iron, 2 sulfur cluster binding"/>
    <property type="evidence" value="ECO:0007669"/>
    <property type="project" value="UniProtKB-KW"/>
</dbReference>
<dbReference type="GO" id="GO:0016491">
    <property type="term" value="F:oxidoreductase activity"/>
    <property type="evidence" value="ECO:0007669"/>
    <property type="project" value="UniProtKB-KW"/>
</dbReference>
<dbReference type="InterPro" id="IPR050415">
    <property type="entry name" value="MRET"/>
</dbReference>
<evidence type="ECO:0000256" key="1">
    <source>
        <dbReference type="ARBA" id="ARBA00022630"/>
    </source>
</evidence>
<evidence type="ECO:0000256" key="6">
    <source>
        <dbReference type="ARBA" id="ARBA00023014"/>
    </source>
</evidence>
<dbReference type="PROSITE" id="PS51085">
    <property type="entry name" value="2FE2S_FER_2"/>
    <property type="match status" value="1"/>
</dbReference>
<keyword evidence="1" id="KW-0285">Flavoprotein</keyword>
<feature type="domain" description="FAD-binding FR-type" evidence="9">
    <location>
        <begin position="1"/>
        <end position="108"/>
    </location>
</feature>
<proteinExistence type="predicted"/>
<keyword evidence="7" id="KW-0472">Membrane</keyword>
<protein>
    <submittedName>
        <fullName evidence="10">Vanillate O-demethylase ferredoxin subunit</fullName>
    </submittedName>
</protein>
<accession>A0A1M6YSE8</accession>
<evidence type="ECO:0000259" key="8">
    <source>
        <dbReference type="PROSITE" id="PS51085"/>
    </source>
</evidence>
<keyword evidence="7" id="KW-1133">Transmembrane helix</keyword>
<gene>
    <name evidence="10" type="ORF">SAMN05444159_5325</name>
</gene>
<evidence type="ECO:0000256" key="4">
    <source>
        <dbReference type="ARBA" id="ARBA00023002"/>
    </source>
</evidence>
<dbReference type="GO" id="GO:0032259">
    <property type="term" value="P:methylation"/>
    <property type="evidence" value="ECO:0007669"/>
    <property type="project" value="UniProtKB-KW"/>
</dbReference>
<keyword evidence="7" id="KW-0812">Transmembrane</keyword>
<dbReference type="Pfam" id="PF00111">
    <property type="entry name" value="Fer2"/>
    <property type="match status" value="1"/>
</dbReference>
<keyword evidence="4" id="KW-0560">Oxidoreductase</keyword>
<evidence type="ECO:0000256" key="3">
    <source>
        <dbReference type="ARBA" id="ARBA00022723"/>
    </source>
</evidence>
<dbReference type="SUPFAM" id="SSF54292">
    <property type="entry name" value="2Fe-2S ferredoxin-like"/>
    <property type="match status" value="1"/>
</dbReference>
<dbReference type="OrthoDB" id="9792185at2"/>
<dbReference type="SUPFAM" id="SSF63380">
    <property type="entry name" value="Riboflavin synthase domain-like"/>
    <property type="match status" value="1"/>
</dbReference>
<keyword evidence="3" id="KW-0479">Metal-binding</keyword>
<dbReference type="GO" id="GO:0046872">
    <property type="term" value="F:metal ion binding"/>
    <property type="evidence" value="ECO:0007669"/>
    <property type="project" value="UniProtKB-KW"/>
</dbReference>
<evidence type="ECO:0000259" key="9">
    <source>
        <dbReference type="PROSITE" id="PS51384"/>
    </source>
</evidence>
<dbReference type="RefSeq" id="WP_079542686.1">
    <property type="nucleotide sequence ID" value="NZ_LT670844.1"/>
</dbReference>
<dbReference type="InterPro" id="IPR012675">
    <property type="entry name" value="Beta-grasp_dom_sf"/>
</dbReference>
<name>A0A1M6YSE8_9BRAD</name>
<dbReference type="CDD" id="cd00207">
    <property type="entry name" value="fer2"/>
    <property type="match status" value="1"/>
</dbReference>
<dbReference type="InterPro" id="IPR039261">
    <property type="entry name" value="FNR_nucleotide-bd"/>
</dbReference>
<dbReference type="PRINTS" id="PR00409">
    <property type="entry name" value="PHDIOXRDTASE"/>
</dbReference>
<keyword evidence="10" id="KW-0808">Transferase</keyword>
<dbReference type="GO" id="GO:0008168">
    <property type="term" value="F:methyltransferase activity"/>
    <property type="evidence" value="ECO:0007669"/>
    <property type="project" value="UniProtKB-KW"/>
</dbReference>
<dbReference type="PROSITE" id="PS51384">
    <property type="entry name" value="FAD_FR"/>
    <property type="match status" value="1"/>
</dbReference>
<dbReference type="CDD" id="cd06185">
    <property type="entry name" value="PDR_like"/>
    <property type="match status" value="1"/>
</dbReference>
<dbReference type="InterPro" id="IPR001041">
    <property type="entry name" value="2Fe-2S_ferredoxin-type"/>
</dbReference>
<keyword evidence="5" id="KW-0408">Iron</keyword>
<dbReference type="PANTHER" id="PTHR47354">
    <property type="entry name" value="NADH OXIDOREDUCTASE HCR"/>
    <property type="match status" value="1"/>
</dbReference>
<dbReference type="InterPro" id="IPR017938">
    <property type="entry name" value="Riboflavin_synthase-like_b-brl"/>
</dbReference>
<keyword evidence="2" id="KW-0001">2Fe-2S</keyword>
<dbReference type="Proteomes" id="UP000189935">
    <property type="component" value="Chromosome I"/>
</dbReference>
<feature type="transmembrane region" description="Helical" evidence="7">
    <location>
        <begin position="114"/>
        <end position="133"/>
    </location>
</feature>
<dbReference type="InterPro" id="IPR036010">
    <property type="entry name" value="2Fe-2S_ferredoxin-like_sf"/>
</dbReference>
<keyword evidence="10" id="KW-0489">Methyltransferase</keyword>
<dbReference type="InterPro" id="IPR017927">
    <property type="entry name" value="FAD-bd_FR_type"/>
</dbReference>
<dbReference type="PANTHER" id="PTHR47354:SF1">
    <property type="entry name" value="CARNITINE MONOOXYGENASE REDUCTASE SUBUNIT"/>
    <property type="match status" value="1"/>
</dbReference>
<feature type="domain" description="2Fe-2S ferredoxin-type" evidence="8">
    <location>
        <begin position="234"/>
        <end position="317"/>
    </location>
</feature>
<dbReference type="Gene3D" id="3.40.50.80">
    <property type="entry name" value="Nucleotide-binding domain of ferredoxin-NADP reductase (FNR) module"/>
    <property type="match status" value="1"/>
</dbReference>
<dbReference type="Gene3D" id="2.40.30.10">
    <property type="entry name" value="Translation factors"/>
    <property type="match status" value="1"/>
</dbReference>
<dbReference type="SUPFAM" id="SSF52343">
    <property type="entry name" value="Ferredoxin reductase-like, C-terminal NADP-linked domain"/>
    <property type="match status" value="1"/>
</dbReference>
<dbReference type="EMBL" id="LT670844">
    <property type="protein sequence ID" value="SHL21234.1"/>
    <property type="molecule type" value="Genomic_DNA"/>
</dbReference>
<dbReference type="AlphaFoldDB" id="A0A1M6YSE8"/>
<dbReference type="Gene3D" id="3.10.20.30">
    <property type="match status" value="1"/>
</dbReference>
<organism evidence="10 11">
    <name type="scientific">Bradyrhizobium lablabi</name>
    <dbReference type="NCBI Taxonomy" id="722472"/>
    <lineage>
        <taxon>Bacteria</taxon>
        <taxon>Pseudomonadati</taxon>
        <taxon>Pseudomonadota</taxon>
        <taxon>Alphaproteobacteria</taxon>
        <taxon>Hyphomicrobiales</taxon>
        <taxon>Nitrobacteraceae</taxon>
        <taxon>Bradyrhizobium</taxon>
    </lineage>
</organism>
<evidence type="ECO:0000256" key="2">
    <source>
        <dbReference type="ARBA" id="ARBA00022714"/>
    </source>
</evidence>
<evidence type="ECO:0000256" key="7">
    <source>
        <dbReference type="SAM" id="Phobius"/>
    </source>
</evidence>
<keyword evidence="6" id="KW-0411">Iron-sulfur</keyword>
<evidence type="ECO:0000256" key="5">
    <source>
        <dbReference type="ARBA" id="ARBA00023004"/>
    </source>
</evidence>
<evidence type="ECO:0000313" key="11">
    <source>
        <dbReference type="Proteomes" id="UP000189935"/>
    </source>
</evidence>
<reference evidence="10 11" key="1">
    <citation type="submission" date="2016-11" db="EMBL/GenBank/DDBJ databases">
        <authorList>
            <person name="Jaros S."/>
            <person name="Januszkiewicz K."/>
            <person name="Wedrychowicz H."/>
        </authorList>
    </citation>
    <scope>NUCLEOTIDE SEQUENCE [LARGE SCALE GENOMIC DNA]</scope>
    <source>
        <strain evidence="10 11">GAS499</strain>
    </source>
</reference>
<sequence>MKARPITTIKTIVETIEDGGPDIKLFALADPDHWELPPFLPGAHIDLHLPGGMVRTYSLCNDPADNRRYLVAVKRERAGRGGSIILHDEVRAGDTIGVSLPRGGLKLDHDASRFIFVAGGIGVTPFLSAAAFLKRTGRPYFKLHLMVRGEPPLADLLAPFLETGHATIHDTAAKPRPEIASLLGSTQSSAIACCGPASMIDDFEQASRDWPDARVHIERFVPPALPADPNARAYTLALSRSKIETRVEPGQTMLAALLGLGIDIPASCCGGICGACKVDWLEGHPIHRDRVLSPTERARSLMVCVAGSAEDRLVLDL</sequence>
<evidence type="ECO:0000313" key="10">
    <source>
        <dbReference type="EMBL" id="SHL21234.1"/>
    </source>
</evidence>